<reference evidence="2 3" key="1">
    <citation type="submission" date="2020-08" db="EMBL/GenBank/DDBJ databases">
        <title>Genomic Encyclopedia of Type Strains, Phase IV (KMG-IV): sequencing the most valuable type-strain genomes for metagenomic binning, comparative biology and taxonomic classification.</title>
        <authorList>
            <person name="Goeker M."/>
        </authorList>
    </citation>
    <scope>NUCLEOTIDE SEQUENCE [LARGE SCALE GENOMIC DNA]</scope>
    <source>
        <strain evidence="2 3">DSM 101791</strain>
    </source>
</reference>
<keyword evidence="3" id="KW-1185">Reference proteome</keyword>
<dbReference type="Pfam" id="PF13560">
    <property type="entry name" value="HTH_31"/>
    <property type="match status" value="1"/>
</dbReference>
<feature type="domain" description="HTH cro/C1-type" evidence="1">
    <location>
        <begin position="26"/>
        <end position="84"/>
    </location>
</feature>
<proteinExistence type="predicted"/>
<sequence>MKARGRVPEPDTEVGVSETLSFGRALRECREAAGLSQAQVAEGVYGTANLAALISDLEAGRIDPVSLGLLLRMADVLGVSLAEVAARAWGRVH</sequence>
<dbReference type="SUPFAM" id="SSF47413">
    <property type="entry name" value="lambda repressor-like DNA-binding domains"/>
    <property type="match status" value="1"/>
</dbReference>
<name>A0A7W8LNQ4_9DEIO</name>
<comment type="caution">
    <text evidence="2">The sequence shown here is derived from an EMBL/GenBank/DDBJ whole genome shotgun (WGS) entry which is preliminary data.</text>
</comment>
<evidence type="ECO:0000313" key="2">
    <source>
        <dbReference type="EMBL" id="MBB5232968.1"/>
    </source>
</evidence>
<evidence type="ECO:0000313" key="3">
    <source>
        <dbReference type="Proteomes" id="UP000525389"/>
    </source>
</evidence>
<dbReference type="AlphaFoldDB" id="A0A7W8LNQ4"/>
<protein>
    <submittedName>
        <fullName evidence="2">Transcriptional regulator with XRE-family HTH domain</fullName>
    </submittedName>
</protein>
<dbReference type="InterPro" id="IPR001387">
    <property type="entry name" value="Cro/C1-type_HTH"/>
</dbReference>
<dbReference type="CDD" id="cd00093">
    <property type="entry name" value="HTH_XRE"/>
    <property type="match status" value="1"/>
</dbReference>
<dbReference type="SMART" id="SM00530">
    <property type="entry name" value="HTH_XRE"/>
    <property type="match status" value="1"/>
</dbReference>
<dbReference type="PROSITE" id="PS50943">
    <property type="entry name" value="HTH_CROC1"/>
    <property type="match status" value="1"/>
</dbReference>
<dbReference type="EMBL" id="JACHFN010000001">
    <property type="protein sequence ID" value="MBB5232968.1"/>
    <property type="molecule type" value="Genomic_DNA"/>
</dbReference>
<dbReference type="Proteomes" id="UP000525389">
    <property type="component" value="Unassembled WGS sequence"/>
</dbReference>
<gene>
    <name evidence="2" type="ORF">HNQ09_000385</name>
</gene>
<dbReference type="GO" id="GO:0003677">
    <property type="term" value="F:DNA binding"/>
    <property type="evidence" value="ECO:0007669"/>
    <property type="project" value="InterPro"/>
</dbReference>
<accession>A0A7W8LNQ4</accession>
<dbReference type="Gene3D" id="1.10.260.40">
    <property type="entry name" value="lambda repressor-like DNA-binding domains"/>
    <property type="match status" value="1"/>
</dbReference>
<dbReference type="RefSeq" id="WP_184024636.1">
    <property type="nucleotide sequence ID" value="NZ_JACHFN010000001.1"/>
</dbReference>
<organism evidence="2 3">
    <name type="scientific">Deinococcus budaensis</name>
    <dbReference type="NCBI Taxonomy" id="1665626"/>
    <lineage>
        <taxon>Bacteria</taxon>
        <taxon>Thermotogati</taxon>
        <taxon>Deinococcota</taxon>
        <taxon>Deinococci</taxon>
        <taxon>Deinococcales</taxon>
        <taxon>Deinococcaceae</taxon>
        <taxon>Deinococcus</taxon>
    </lineage>
</organism>
<dbReference type="InterPro" id="IPR010982">
    <property type="entry name" value="Lambda_DNA-bd_dom_sf"/>
</dbReference>
<evidence type="ECO:0000259" key="1">
    <source>
        <dbReference type="PROSITE" id="PS50943"/>
    </source>
</evidence>